<evidence type="ECO:0000256" key="9">
    <source>
        <dbReference type="ARBA" id="ARBA00047380"/>
    </source>
</evidence>
<evidence type="ECO:0000313" key="13">
    <source>
        <dbReference type="EMBL" id="TGG95303.1"/>
    </source>
</evidence>
<keyword evidence="6 11" id="KW-0067">ATP-binding</keyword>
<gene>
    <name evidence="11 13" type="primary">gatB</name>
    <name evidence="13" type="ORF">E4656_02455</name>
</gene>
<comment type="similarity">
    <text evidence="1 11">Belongs to the GatB/GatE family. GatB subfamily.</text>
</comment>
<evidence type="ECO:0000256" key="3">
    <source>
        <dbReference type="ARBA" id="ARBA00016923"/>
    </source>
</evidence>
<dbReference type="GO" id="GO:0016740">
    <property type="term" value="F:transferase activity"/>
    <property type="evidence" value="ECO:0007669"/>
    <property type="project" value="UniProtKB-KW"/>
</dbReference>
<proteinExistence type="inferred from homology"/>
<dbReference type="InterPro" id="IPR004413">
    <property type="entry name" value="GatB"/>
</dbReference>
<keyword evidence="14" id="KW-1185">Reference proteome</keyword>
<dbReference type="InterPro" id="IPR017959">
    <property type="entry name" value="Asn/Gln-tRNA_amidoTrfase_suB/E"/>
</dbReference>
<protein>
    <recommendedName>
        <fullName evidence="3 11">Aspartyl/glutamyl-tRNA(Asn/Gln) amidotransferase subunit B</fullName>
        <shortName evidence="11">Asp/Glu-ADT subunit B</shortName>
        <ecNumber evidence="11">6.3.5.-</ecNumber>
    </recommendedName>
</protein>
<name>A0A4Z0WIP2_9GAMM</name>
<dbReference type="InterPro" id="IPR018027">
    <property type="entry name" value="Asn/Gln_amidotransferase"/>
</dbReference>
<dbReference type="InterPro" id="IPR006075">
    <property type="entry name" value="Asn/Gln-tRNA_Trfase_suB/E_cat"/>
</dbReference>
<dbReference type="EC" id="6.3.5.-" evidence="11"/>
<feature type="domain" description="Asn/Gln amidotransferase" evidence="12">
    <location>
        <begin position="328"/>
        <end position="475"/>
    </location>
</feature>
<evidence type="ECO:0000256" key="8">
    <source>
        <dbReference type="ARBA" id="ARBA00024799"/>
    </source>
</evidence>
<keyword evidence="7 11" id="KW-0648">Protein biosynthesis</keyword>
<dbReference type="Pfam" id="PF02934">
    <property type="entry name" value="GatB_N"/>
    <property type="match status" value="1"/>
</dbReference>
<dbReference type="HAMAP" id="MF_00121">
    <property type="entry name" value="GatB"/>
    <property type="match status" value="1"/>
</dbReference>
<dbReference type="PROSITE" id="PS01234">
    <property type="entry name" value="GATB"/>
    <property type="match status" value="1"/>
</dbReference>
<dbReference type="FunFam" id="1.10.10.410:FF:000001">
    <property type="entry name" value="Aspartyl/glutamyl-tRNA(Asn/Gln) amidotransferase subunit B"/>
    <property type="match status" value="1"/>
</dbReference>
<reference evidence="13 14" key="1">
    <citation type="submission" date="2019-04" db="EMBL/GenBank/DDBJ databases">
        <title>Natronospirillum operosus gen. nov., sp. nov., a haloalkaliphilic satellite isolated from decaying biomass of laboratory culture of cyanobacterium Geitlerinema sp. and proposal of Natronospirillaceae fam. nov. and Saccharospirillaceae fam. nov.</title>
        <authorList>
            <person name="Kevbrin V."/>
            <person name="Boltyanskaya Y."/>
            <person name="Koziaeva V."/>
            <person name="Grouzdev D.S."/>
            <person name="Park M."/>
            <person name="Cho J."/>
        </authorList>
    </citation>
    <scope>NUCLEOTIDE SEQUENCE [LARGE SCALE GENOMIC DNA]</scope>
    <source>
        <strain evidence="13 14">G-116</strain>
    </source>
</reference>
<dbReference type="FunFam" id="1.10.150.380:FF:000001">
    <property type="entry name" value="Aspartyl/glutamyl-tRNA(Asn/Gln) amidotransferase subunit B"/>
    <property type="match status" value="1"/>
</dbReference>
<evidence type="ECO:0000256" key="10">
    <source>
        <dbReference type="ARBA" id="ARBA00047913"/>
    </source>
</evidence>
<dbReference type="NCBIfam" id="TIGR00133">
    <property type="entry name" value="gatB"/>
    <property type="match status" value="1"/>
</dbReference>
<dbReference type="InterPro" id="IPR003789">
    <property type="entry name" value="Asn/Gln_tRNA_amidoTrase-B-like"/>
</dbReference>
<evidence type="ECO:0000256" key="6">
    <source>
        <dbReference type="ARBA" id="ARBA00022840"/>
    </source>
</evidence>
<dbReference type="AlphaFoldDB" id="A0A4Z0WIP2"/>
<comment type="function">
    <text evidence="8 11">Allows the formation of correctly charged Asn-tRNA(Asn) or Gln-tRNA(Gln) through the transamidation of misacylated Asp-tRNA(Asn) or Glu-tRNA(Gln) in organisms which lack either or both of asparaginyl-tRNA or glutaminyl-tRNA synthetases. The reaction takes place in the presence of glutamine and ATP through an activated phospho-Asp-tRNA(Asn) or phospho-Glu-tRNA(Gln).</text>
</comment>
<evidence type="ECO:0000256" key="11">
    <source>
        <dbReference type="HAMAP-Rule" id="MF_00121"/>
    </source>
</evidence>
<organism evidence="13 14">
    <name type="scientific">Natronospirillum operosum</name>
    <dbReference type="NCBI Taxonomy" id="2759953"/>
    <lineage>
        <taxon>Bacteria</taxon>
        <taxon>Pseudomonadati</taxon>
        <taxon>Pseudomonadota</taxon>
        <taxon>Gammaproteobacteria</taxon>
        <taxon>Oceanospirillales</taxon>
        <taxon>Natronospirillaceae</taxon>
        <taxon>Natronospirillum</taxon>
    </lineage>
</organism>
<dbReference type="InterPro" id="IPR014746">
    <property type="entry name" value="Gln_synth/guanido_kin_cat_dom"/>
</dbReference>
<dbReference type="GO" id="GO:0050566">
    <property type="term" value="F:asparaginyl-tRNA synthase (glutamine-hydrolyzing) activity"/>
    <property type="evidence" value="ECO:0007669"/>
    <property type="project" value="RHEA"/>
</dbReference>
<evidence type="ECO:0000256" key="2">
    <source>
        <dbReference type="ARBA" id="ARBA00011123"/>
    </source>
</evidence>
<comment type="caution">
    <text evidence="13">The sequence shown here is derived from an EMBL/GenBank/DDBJ whole genome shotgun (WGS) entry which is preliminary data.</text>
</comment>
<dbReference type="Gene3D" id="1.10.150.380">
    <property type="entry name" value="GatB domain, N-terminal subdomain"/>
    <property type="match status" value="1"/>
</dbReference>
<dbReference type="NCBIfam" id="NF004014">
    <property type="entry name" value="PRK05477.1-4"/>
    <property type="match status" value="1"/>
</dbReference>
<dbReference type="PANTHER" id="PTHR11659">
    <property type="entry name" value="GLUTAMYL-TRNA GLN AMIDOTRANSFERASE SUBUNIT B MITOCHONDRIAL AND PROKARYOTIC PET112-RELATED"/>
    <property type="match status" value="1"/>
</dbReference>
<dbReference type="Gene3D" id="1.10.10.410">
    <property type="match status" value="1"/>
</dbReference>
<dbReference type="SUPFAM" id="SSF55931">
    <property type="entry name" value="Glutamine synthetase/guanido kinase"/>
    <property type="match status" value="1"/>
</dbReference>
<dbReference type="InterPro" id="IPR042114">
    <property type="entry name" value="GatB_C_1"/>
</dbReference>
<evidence type="ECO:0000313" key="14">
    <source>
        <dbReference type="Proteomes" id="UP000297475"/>
    </source>
</evidence>
<dbReference type="Proteomes" id="UP000297475">
    <property type="component" value="Unassembled WGS sequence"/>
</dbReference>
<dbReference type="SUPFAM" id="SSF89095">
    <property type="entry name" value="GatB/YqeY motif"/>
    <property type="match status" value="1"/>
</dbReference>
<accession>A0A4Z0WIP2</accession>
<evidence type="ECO:0000256" key="7">
    <source>
        <dbReference type="ARBA" id="ARBA00022917"/>
    </source>
</evidence>
<evidence type="ECO:0000259" key="12">
    <source>
        <dbReference type="SMART" id="SM00845"/>
    </source>
</evidence>
<dbReference type="NCBIfam" id="NF004015">
    <property type="entry name" value="PRK05477.1-5"/>
    <property type="match status" value="1"/>
</dbReference>
<comment type="catalytic activity">
    <reaction evidence="9 11">
        <text>L-aspartyl-tRNA(Asn) + L-glutamine + ATP + H2O = L-asparaginyl-tRNA(Asn) + L-glutamate + ADP + phosphate + 2 H(+)</text>
        <dbReference type="Rhea" id="RHEA:14513"/>
        <dbReference type="Rhea" id="RHEA-COMP:9674"/>
        <dbReference type="Rhea" id="RHEA-COMP:9677"/>
        <dbReference type="ChEBI" id="CHEBI:15377"/>
        <dbReference type="ChEBI" id="CHEBI:15378"/>
        <dbReference type="ChEBI" id="CHEBI:29985"/>
        <dbReference type="ChEBI" id="CHEBI:30616"/>
        <dbReference type="ChEBI" id="CHEBI:43474"/>
        <dbReference type="ChEBI" id="CHEBI:58359"/>
        <dbReference type="ChEBI" id="CHEBI:78515"/>
        <dbReference type="ChEBI" id="CHEBI:78516"/>
        <dbReference type="ChEBI" id="CHEBI:456216"/>
    </reaction>
</comment>
<dbReference type="GO" id="GO:0050567">
    <property type="term" value="F:glutaminyl-tRNA synthase (glutamine-hydrolyzing) activity"/>
    <property type="evidence" value="ECO:0007669"/>
    <property type="project" value="UniProtKB-UniRule"/>
</dbReference>
<dbReference type="InterPro" id="IPR017958">
    <property type="entry name" value="Gln-tRNA_amidoTrfase_suB_CS"/>
</dbReference>
<evidence type="ECO:0000256" key="4">
    <source>
        <dbReference type="ARBA" id="ARBA00022598"/>
    </source>
</evidence>
<dbReference type="GO" id="GO:0005524">
    <property type="term" value="F:ATP binding"/>
    <property type="evidence" value="ECO:0007669"/>
    <property type="project" value="UniProtKB-KW"/>
</dbReference>
<sequence>MEWETVIGLEVHVQLSTNTKIFSGASTRFGAAPNTQACGIDLGMPGTLPVFNENALRKAVSFGLAIDAEIGRHSAFDRKNYFYPDLPKGYQITQMDHPIVGKGQVEIMMDDGTTKTVGVTRAHLEEDAGKSLHEDFHGMTGIDLNRAGTPLLEIVSEPDIRSAKEAVAYLKKIHSIVTYIGVSDGNMAEGSMRCDANVSVRPKGQQEYGMRCEIKNVNSFRFVEKAINHEVERQIALIEDGGTVVQETRLYDSELDETRSMRSKEVANDYRYFPEPDLLPVEIDESYIEQVRSELPELPDAKRERFHSEYGLSEYDAAVLSSSQDMAHFFEVVARQTGEPKLSANWVMVELAAVLNKTNTPITESPVSATNLAQLIERITDNTISSKMAKTVFEAMVEGQGDPDSIIEAKGLKQVSDTGAIEAMIDDIIASNPDQVEQYRGGKDKLFGFFVGQVMKASKGQANPGVVNDMLKKKL</sequence>
<evidence type="ECO:0000256" key="1">
    <source>
        <dbReference type="ARBA" id="ARBA00005306"/>
    </source>
</evidence>
<dbReference type="Pfam" id="PF02637">
    <property type="entry name" value="GatB_Yqey"/>
    <property type="match status" value="1"/>
</dbReference>
<dbReference type="EMBL" id="SRMF01000001">
    <property type="protein sequence ID" value="TGG95303.1"/>
    <property type="molecule type" value="Genomic_DNA"/>
</dbReference>
<dbReference type="PANTHER" id="PTHR11659:SF0">
    <property type="entry name" value="GLUTAMYL-TRNA(GLN) AMIDOTRANSFERASE SUBUNIT B, MITOCHONDRIAL"/>
    <property type="match status" value="1"/>
</dbReference>
<dbReference type="RefSeq" id="WP_135480862.1">
    <property type="nucleotide sequence ID" value="NZ_SRMF01000001.1"/>
</dbReference>
<keyword evidence="4 11" id="KW-0436">Ligase</keyword>
<comment type="subunit">
    <text evidence="2 11">Heterotrimer of A, B and C subunits.</text>
</comment>
<comment type="catalytic activity">
    <reaction evidence="10 11">
        <text>L-glutamyl-tRNA(Gln) + L-glutamine + ATP + H2O = L-glutaminyl-tRNA(Gln) + L-glutamate + ADP + phosphate + H(+)</text>
        <dbReference type="Rhea" id="RHEA:17521"/>
        <dbReference type="Rhea" id="RHEA-COMP:9681"/>
        <dbReference type="Rhea" id="RHEA-COMP:9684"/>
        <dbReference type="ChEBI" id="CHEBI:15377"/>
        <dbReference type="ChEBI" id="CHEBI:15378"/>
        <dbReference type="ChEBI" id="CHEBI:29985"/>
        <dbReference type="ChEBI" id="CHEBI:30616"/>
        <dbReference type="ChEBI" id="CHEBI:43474"/>
        <dbReference type="ChEBI" id="CHEBI:58359"/>
        <dbReference type="ChEBI" id="CHEBI:78520"/>
        <dbReference type="ChEBI" id="CHEBI:78521"/>
        <dbReference type="ChEBI" id="CHEBI:456216"/>
    </reaction>
</comment>
<keyword evidence="13" id="KW-0808">Transferase</keyword>
<dbReference type="NCBIfam" id="NF004012">
    <property type="entry name" value="PRK05477.1-2"/>
    <property type="match status" value="1"/>
</dbReference>
<evidence type="ECO:0000256" key="5">
    <source>
        <dbReference type="ARBA" id="ARBA00022741"/>
    </source>
</evidence>
<dbReference type="GO" id="GO:0070681">
    <property type="term" value="P:glutaminyl-tRNAGln biosynthesis via transamidation"/>
    <property type="evidence" value="ECO:0007669"/>
    <property type="project" value="TreeGrafter"/>
</dbReference>
<dbReference type="OrthoDB" id="9804078at2"/>
<dbReference type="GO" id="GO:0006412">
    <property type="term" value="P:translation"/>
    <property type="evidence" value="ECO:0007669"/>
    <property type="project" value="UniProtKB-UniRule"/>
</dbReference>
<dbReference type="SMART" id="SM00845">
    <property type="entry name" value="GatB_Yqey"/>
    <property type="match status" value="1"/>
</dbReference>
<keyword evidence="5 11" id="KW-0547">Nucleotide-binding</keyword>
<dbReference type="InterPro" id="IPR023168">
    <property type="entry name" value="GatB_Yqey_C_2"/>
</dbReference>